<name>A0A1G5HNQ0_9RHOB</name>
<evidence type="ECO:0000256" key="2">
    <source>
        <dbReference type="ARBA" id="ARBA00022448"/>
    </source>
</evidence>
<dbReference type="CDD" id="cd03216">
    <property type="entry name" value="ABC_Carb_Monos_I"/>
    <property type="match status" value="1"/>
</dbReference>
<feature type="transmembrane region" description="Helical" evidence="11">
    <location>
        <begin position="704"/>
        <end position="727"/>
    </location>
</feature>
<evidence type="ECO:0000256" key="11">
    <source>
        <dbReference type="SAM" id="Phobius"/>
    </source>
</evidence>
<evidence type="ECO:0000313" key="14">
    <source>
        <dbReference type="Proteomes" id="UP000199502"/>
    </source>
</evidence>
<dbReference type="InterPro" id="IPR050107">
    <property type="entry name" value="ABC_carbohydrate_import_ATPase"/>
</dbReference>
<dbReference type="PROSITE" id="PS50893">
    <property type="entry name" value="ABC_TRANSPORTER_2"/>
    <property type="match status" value="2"/>
</dbReference>
<dbReference type="InterPro" id="IPR001851">
    <property type="entry name" value="ABC_transp_permease"/>
</dbReference>
<dbReference type="GO" id="GO:0005886">
    <property type="term" value="C:plasma membrane"/>
    <property type="evidence" value="ECO:0007669"/>
    <property type="project" value="UniProtKB-SubCell"/>
</dbReference>
<keyword evidence="14" id="KW-1185">Reference proteome</keyword>
<dbReference type="GO" id="GO:0016887">
    <property type="term" value="F:ATP hydrolysis activity"/>
    <property type="evidence" value="ECO:0007669"/>
    <property type="project" value="InterPro"/>
</dbReference>
<keyword evidence="4" id="KW-0762">Sugar transport</keyword>
<dbReference type="OrthoDB" id="9805029at2"/>
<dbReference type="PANTHER" id="PTHR43790:SF9">
    <property type="entry name" value="GALACTOFURANOSE TRANSPORTER ATP-BINDING PROTEIN YTFR"/>
    <property type="match status" value="1"/>
</dbReference>
<feature type="transmembrane region" description="Helical" evidence="11">
    <location>
        <begin position="508"/>
        <end position="528"/>
    </location>
</feature>
<feature type="transmembrane region" description="Helical" evidence="11">
    <location>
        <begin position="759"/>
        <end position="780"/>
    </location>
</feature>
<dbReference type="AlphaFoldDB" id="A0A1G5HNQ0"/>
<keyword evidence="8 13" id="KW-0067">ATP-binding</keyword>
<keyword evidence="2" id="KW-0813">Transport</keyword>
<comment type="subcellular location">
    <subcellularLocation>
        <location evidence="1">Cell membrane</location>
        <topology evidence="1">Multi-pass membrane protein</topology>
    </subcellularLocation>
</comment>
<reference evidence="13 14" key="1">
    <citation type="submission" date="2016-10" db="EMBL/GenBank/DDBJ databases">
        <authorList>
            <person name="de Groot N.N."/>
        </authorList>
    </citation>
    <scope>NUCLEOTIDE SEQUENCE [LARGE SCALE GENOMIC DNA]</scope>
    <source>
        <strain evidence="13 14">CGMCC 1.8925</strain>
    </source>
</reference>
<evidence type="ECO:0000256" key="8">
    <source>
        <dbReference type="ARBA" id="ARBA00022840"/>
    </source>
</evidence>
<dbReference type="GO" id="GO:0005524">
    <property type="term" value="F:ATP binding"/>
    <property type="evidence" value="ECO:0007669"/>
    <property type="project" value="UniProtKB-KW"/>
</dbReference>
<feature type="transmembrane region" description="Helical" evidence="11">
    <location>
        <begin position="589"/>
        <end position="608"/>
    </location>
</feature>
<evidence type="ECO:0000256" key="6">
    <source>
        <dbReference type="ARBA" id="ARBA00022737"/>
    </source>
</evidence>
<evidence type="ECO:0000259" key="12">
    <source>
        <dbReference type="PROSITE" id="PS50893"/>
    </source>
</evidence>
<accession>A0A1G5HNQ0</accession>
<keyword evidence="9 11" id="KW-1133">Transmembrane helix</keyword>
<feature type="transmembrane region" description="Helical" evidence="11">
    <location>
        <begin position="653"/>
        <end position="673"/>
    </location>
</feature>
<dbReference type="Proteomes" id="UP000199502">
    <property type="component" value="Unassembled WGS sequence"/>
</dbReference>
<dbReference type="GO" id="GO:0022857">
    <property type="term" value="F:transmembrane transporter activity"/>
    <property type="evidence" value="ECO:0007669"/>
    <property type="project" value="InterPro"/>
</dbReference>
<evidence type="ECO:0000313" key="13">
    <source>
        <dbReference type="EMBL" id="SCY65502.1"/>
    </source>
</evidence>
<keyword evidence="3" id="KW-1003">Cell membrane</keyword>
<dbReference type="SUPFAM" id="SSF52540">
    <property type="entry name" value="P-loop containing nucleoside triphosphate hydrolases"/>
    <property type="match status" value="2"/>
</dbReference>
<dbReference type="InterPro" id="IPR003593">
    <property type="entry name" value="AAA+_ATPase"/>
</dbReference>
<evidence type="ECO:0000256" key="4">
    <source>
        <dbReference type="ARBA" id="ARBA00022597"/>
    </source>
</evidence>
<dbReference type="PANTHER" id="PTHR43790">
    <property type="entry name" value="CARBOHYDRATE TRANSPORT ATP-BINDING PROTEIN MG119-RELATED"/>
    <property type="match status" value="1"/>
</dbReference>
<dbReference type="InterPro" id="IPR017871">
    <property type="entry name" value="ABC_transporter-like_CS"/>
</dbReference>
<dbReference type="CDD" id="cd06579">
    <property type="entry name" value="TM_PBP1_transp_AraH_like"/>
    <property type="match status" value="1"/>
</dbReference>
<feature type="transmembrane region" description="Helical" evidence="11">
    <location>
        <begin position="733"/>
        <end position="752"/>
    </location>
</feature>
<dbReference type="InterPro" id="IPR027417">
    <property type="entry name" value="P-loop_NTPase"/>
</dbReference>
<dbReference type="Pfam" id="PF02653">
    <property type="entry name" value="BPD_transp_2"/>
    <property type="match status" value="1"/>
</dbReference>
<protein>
    <submittedName>
        <fullName evidence="13">Ribose transport system ATP-binding protein</fullName>
    </submittedName>
</protein>
<sequence>MTAPQAIASSLPLPAQAVPLVSLRGICRTYGATRANDSIDLNIAAGEVLGLVGGNGAGKSTLMKVLCGMVPASEGQILLDGAEAEAGHDAAAAQAHGIRMVHQELSLCTNLTVAENFFVEAPGAASLRPGWRGPYRQRAREALDAVFPGHGISPDAPLGSLTLGERQMVEIARAAATPGVRLIILDEPTSSLSARRAAQLIAFVQARAGEGTAFIFISHKLQEITKIASSVALLRNGRMAWRGRAADTSAAHLIELMGGRSDGPARDRRARADGAPLMRIGAPWTQTPYILRAGQIVALTGLEGSGQQLFLHALFQGAPGTSRDGTAAFVAGDRQKEGIFPLWDVLANIAIGRWAGLPGLSRVDRAADRVAALEPAKRLRLDPARLMSTIGDLSGGNQQKALVARALVGDAKVVLLDDPTRGVDIATKQDFYNLLHELAAEGRAIVWHTTEDAELDLAHRALVFADGRIVADLEGDAIKAPTVLEAAFGVPSTQTEEPGGTRRTALRLAAAALPYVSFVVVLGLMFNANPNTVSAFGLELLLKPAVALMLIALAQMFIIGGSEIDLGAGAFAALISVLAATVLPASTPLGLAAIAAALAAYATVGALIQWRQIPAIVVTLGASFIWLGIGFSIQPTPGGTAAGWTQALIRWRIPGVPTSVLLICLFTALALWINRTPLGVGLRGFGNNPAAMQRSGWSPLRCAVIRYAIAGCFLALAGIMLTAVNFASDINSGTSYTLMSVAAVVMGGAALMGGVISPAGAVVGAMTLTLIGALLAMLNIPSNLNPATQGLLLLAVLALRSLSLPREDAE</sequence>
<evidence type="ECO:0000256" key="7">
    <source>
        <dbReference type="ARBA" id="ARBA00022741"/>
    </source>
</evidence>
<feature type="domain" description="ABC transporter" evidence="12">
    <location>
        <begin position="21"/>
        <end position="261"/>
    </location>
</feature>
<feature type="domain" description="ABC transporter" evidence="12">
    <location>
        <begin position="265"/>
        <end position="491"/>
    </location>
</feature>
<dbReference type="STRING" id="336292.SAMN05660710_02218"/>
<keyword evidence="6" id="KW-0677">Repeat</keyword>
<dbReference type="EMBL" id="FMVT01000007">
    <property type="protein sequence ID" value="SCY65502.1"/>
    <property type="molecule type" value="Genomic_DNA"/>
</dbReference>
<dbReference type="PROSITE" id="PS00211">
    <property type="entry name" value="ABC_TRANSPORTER_1"/>
    <property type="match status" value="1"/>
</dbReference>
<dbReference type="SMART" id="SM00382">
    <property type="entry name" value="AAA"/>
    <property type="match status" value="2"/>
</dbReference>
<feature type="transmembrane region" description="Helical" evidence="11">
    <location>
        <begin position="540"/>
        <end position="559"/>
    </location>
</feature>
<gene>
    <name evidence="13" type="ORF">SAMN05660710_02218</name>
</gene>
<feature type="transmembrane region" description="Helical" evidence="11">
    <location>
        <begin position="615"/>
        <end position="633"/>
    </location>
</feature>
<evidence type="ECO:0000256" key="5">
    <source>
        <dbReference type="ARBA" id="ARBA00022692"/>
    </source>
</evidence>
<organism evidence="13 14">
    <name type="scientific">Paracoccus tibetensis</name>
    <dbReference type="NCBI Taxonomy" id="336292"/>
    <lineage>
        <taxon>Bacteria</taxon>
        <taxon>Pseudomonadati</taxon>
        <taxon>Pseudomonadota</taxon>
        <taxon>Alphaproteobacteria</taxon>
        <taxon>Rhodobacterales</taxon>
        <taxon>Paracoccaceae</taxon>
        <taxon>Paracoccus</taxon>
    </lineage>
</organism>
<dbReference type="InterPro" id="IPR003439">
    <property type="entry name" value="ABC_transporter-like_ATP-bd"/>
</dbReference>
<keyword evidence="5 11" id="KW-0812">Transmembrane</keyword>
<evidence type="ECO:0000256" key="9">
    <source>
        <dbReference type="ARBA" id="ARBA00022989"/>
    </source>
</evidence>
<keyword evidence="10 11" id="KW-0472">Membrane</keyword>
<evidence type="ECO:0000256" key="10">
    <source>
        <dbReference type="ARBA" id="ARBA00023136"/>
    </source>
</evidence>
<dbReference type="Gene3D" id="3.40.50.300">
    <property type="entry name" value="P-loop containing nucleotide triphosphate hydrolases"/>
    <property type="match status" value="2"/>
</dbReference>
<evidence type="ECO:0000256" key="3">
    <source>
        <dbReference type="ARBA" id="ARBA00022475"/>
    </source>
</evidence>
<evidence type="ECO:0000256" key="1">
    <source>
        <dbReference type="ARBA" id="ARBA00004651"/>
    </source>
</evidence>
<dbReference type="Pfam" id="PF00005">
    <property type="entry name" value="ABC_tran"/>
    <property type="match status" value="2"/>
</dbReference>
<proteinExistence type="predicted"/>
<keyword evidence="7" id="KW-0547">Nucleotide-binding</keyword>